<comment type="caution">
    <text evidence="3">The sequence shown here is derived from an EMBL/GenBank/DDBJ whole genome shotgun (WGS) entry which is preliminary data.</text>
</comment>
<name>A0A9P6M498_MORAP</name>
<keyword evidence="2" id="KW-0812">Transmembrane</keyword>
<proteinExistence type="predicted"/>
<evidence type="ECO:0000313" key="4">
    <source>
        <dbReference type="Proteomes" id="UP000738359"/>
    </source>
</evidence>
<evidence type="ECO:0000256" key="1">
    <source>
        <dbReference type="SAM" id="MobiDB-lite"/>
    </source>
</evidence>
<feature type="non-terminal residue" evidence="3">
    <location>
        <position position="1"/>
    </location>
</feature>
<keyword evidence="4" id="KW-1185">Reference proteome</keyword>
<reference evidence="3" key="1">
    <citation type="journal article" date="2020" name="Fungal Divers.">
        <title>Resolving the Mortierellaceae phylogeny through synthesis of multi-gene phylogenetics and phylogenomics.</title>
        <authorList>
            <person name="Vandepol N."/>
            <person name="Liber J."/>
            <person name="Desiro A."/>
            <person name="Na H."/>
            <person name="Kennedy M."/>
            <person name="Barry K."/>
            <person name="Grigoriev I.V."/>
            <person name="Miller A.N."/>
            <person name="O'Donnell K."/>
            <person name="Stajich J.E."/>
            <person name="Bonito G."/>
        </authorList>
    </citation>
    <scope>NUCLEOTIDE SEQUENCE</scope>
    <source>
        <strain evidence="3">CK1249</strain>
    </source>
</reference>
<dbReference type="EMBL" id="JAAAHY010000295">
    <property type="protein sequence ID" value="KAF9965036.1"/>
    <property type="molecule type" value="Genomic_DNA"/>
</dbReference>
<gene>
    <name evidence="3" type="ORF">BGZ70_005528</name>
</gene>
<protein>
    <submittedName>
        <fullName evidence="3">Uncharacterized protein</fullName>
    </submittedName>
</protein>
<organism evidence="3 4">
    <name type="scientific">Mortierella alpina</name>
    <name type="common">Oleaginous fungus</name>
    <name type="synonym">Mortierella renispora</name>
    <dbReference type="NCBI Taxonomy" id="64518"/>
    <lineage>
        <taxon>Eukaryota</taxon>
        <taxon>Fungi</taxon>
        <taxon>Fungi incertae sedis</taxon>
        <taxon>Mucoromycota</taxon>
        <taxon>Mortierellomycotina</taxon>
        <taxon>Mortierellomycetes</taxon>
        <taxon>Mortierellales</taxon>
        <taxon>Mortierellaceae</taxon>
        <taxon>Mortierella</taxon>
    </lineage>
</organism>
<dbReference type="Proteomes" id="UP000738359">
    <property type="component" value="Unassembled WGS sequence"/>
</dbReference>
<sequence length="315" mass="33113">SSAQCNDPAYSYCVAPDEQNPLNKICTGLGMPGTSTQCSANGNAGGSNGGSGNNNSLTNTLKYAGIAVGSVALLGIIFALVRWQRNKRRSTIPDFAEIDYGMSNRHRSSAGAAAAVSGGGGGAEQSYPFSNRPNAATAGAGAGAAAAGTHDQDGFYDDQYYDDQYAQNMHPMAGMAAGGLNKQQASQDQYYDQYAQNNHYDPQQQAYDEQYYKEAAAYGGYDQHGNYVGDGTYYDNNAAYGDYGTQQQQQYGAAQVVPSTGAEYAVTSPTSPLDAHLRANAGTVNQYGVEPSELDFGGTTQAPGAAHQQGYGQRF</sequence>
<feature type="transmembrane region" description="Helical" evidence="2">
    <location>
        <begin position="63"/>
        <end position="81"/>
    </location>
</feature>
<keyword evidence="2" id="KW-1133">Transmembrane helix</keyword>
<feature type="region of interest" description="Disordered" evidence="1">
    <location>
        <begin position="112"/>
        <end position="134"/>
    </location>
</feature>
<accession>A0A9P6M498</accession>
<evidence type="ECO:0000313" key="3">
    <source>
        <dbReference type="EMBL" id="KAF9965036.1"/>
    </source>
</evidence>
<dbReference type="AlphaFoldDB" id="A0A9P6M498"/>
<keyword evidence="2" id="KW-0472">Membrane</keyword>
<evidence type="ECO:0000256" key="2">
    <source>
        <dbReference type="SAM" id="Phobius"/>
    </source>
</evidence>
<dbReference type="OrthoDB" id="2446616at2759"/>